<dbReference type="OMA" id="DWETYMI"/>
<comment type="function">
    <text evidence="11 14">Dol-P-Man:Man(5)GlcNAc(2)-PP-Dol alpha-1,3-mannosyltransferase that operates in the biosynthetic pathway of dolichol-linked oligosaccharides, the glycan precursors employed in protein asparagine (N)-glycosylation. The assembly of dolichol-linked oligosaccharides begins on the cytosolic side of the endoplasmic reticulum membrane and finishes in its lumen. The sequential addition of sugars to dolichol pyrophosphate produces dolichol-linked oligosaccharides containing fourteen sugars, including two GlcNAcs, nine mannoses and three glucoses. Once assembled, the oligosaccharide is transferred from the lipid to nascent proteins by oligosaccharyltransferases. In the lumen of the endoplasmic reticulum, adds the first dolichyl beta-D-mannosyl phosphate derived mannose in an alpha-1,3 linkage to Man(5)GlcNAc(2)-PP-dolichol to produce Man(6)GlcNAc(2)-PP-dolichol.</text>
</comment>
<evidence type="ECO:0000256" key="13">
    <source>
        <dbReference type="ARBA" id="ARBA00093457"/>
    </source>
</evidence>
<keyword evidence="9 14" id="KW-1133">Transmembrane helix</keyword>
<keyword evidence="5 14" id="KW-0328">Glycosyltransferase</keyword>
<feature type="transmembrane region" description="Helical" evidence="14">
    <location>
        <begin position="127"/>
        <end position="144"/>
    </location>
</feature>
<name>A5E5J0_LODEL</name>
<evidence type="ECO:0000256" key="8">
    <source>
        <dbReference type="ARBA" id="ARBA00022824"/>
    </source>
</evidence>
<dbReference type="UniPathway" id="UPA00378"/>
<dbReference type="GeneID" id="5231240"/>
<protein>
    <recommendedName>
        <fullName evidence="4 14">Dol-P-Man:Man(5)GlcNAc(2)-PP-Dol alpha-1,3-mannosyltransferase</fullName>
        <ecNumber evidence="3 14">2.4.1.258</ecNumber>
    </recommendedName>
    <alternativeName>
        <fullName evidence="14">Dol-P-Man-dependent alpha(1-3)-mannosyltransferase</fullName>
    </alternativeName>
</protein>
<feature type="transmembrane region" description="Helical" evidence="14">
    <location>
        <begin position="507"/>
        <end position="527"/>
    </location>
</feature>
<evidence type="ECO:0000256" key="1">
    <source>
        <dbReference type="ARBA" id="ARBA00004477"/>
    </source>
</evidence>
<dbReference type="eggNOG" id="KOG2762">
    <property type="taxonomic scope" value="Eukaryota"/>
</dbReference>
<feature type="transmembrane region" description="Helical" evidence="14">
    <location>
        <begin position="314"/>
        <end position="337"/>
    </location>
</feature>
<keyword evidence="17" id="KW-1185">Reference proteome</keyword>
<dbReference type="Pfam" id="PF05208">
    <property type="entry name" value="ALG3"/>
    <property type="match status" value="1"/>
</dbReference>
<accession>A5E5J0</accession>
<comment type="catalytic activity">
    <reaction evidence="12 14">
        <text>an alpha-D-Man-(1-&gt;2)-alpha-D-Man-(1-&gt;2)-alpha-D-Man-(1-&gt;3)-[alpha-D-Man-(1-&gt;6)]-beta-D-Man-(1-&gt;4)-beta-D-GlcNAc-(1-&gt;4)-alpha-D-GlcNAc-diphospho-di-trans,poly-cis-dolichol + a di-trans,poly-cis-dolichyl beta-D-mannosyl phosphate = an alpha-D-Man-(1-&gt;2)-alpha-D-Man-(1-&gt;2)-alpha-D-Man-(1-&gt;3)-[alpha-D-Man-(1-&gt;3)-alpha-D-Man-(1-&gt;6)]-beta-D-Man-(1-&gt;4)-beta-D-GlcNAc-(1-&gt;4)-alpha-D-GlcNAc-diphospho-di-trans,poly-cis-dolichol + a di-trans,poly-cis-dolichyl phosphate + H(+)</text>
        <dbReference type="Rhea" id="RHEA:29527"/>
        <dbReference type="Rhea" id="RHEA-COMP:19498"/>
        <dbReference type="Rhea" id="RHEA-COMP:19501"/>
        <dbReference type="Rhea" id="RHEA-COMP:19516"/>
        <dbReference type="Rhea" id="RHEA-COMP:19517"/>
        <dbReference type="ChEBI" id="CHEBI:15378"/>
        <dbReference type="ChEBI" id="CHEBI:57683"/>
        <dbReference type="ChEBI" id="CHEBI:58211"/>
        <dbReference type="ChEBI" id="CHEBI:132515"/>
        <dbReference type="ChEBI" id="CHEBI:132516"/>
        <dbReference type="EC" id="2.4.1.258"/>
    </reaction>
    <physiologicalReaction direction="left-to-right" evidence="12 14">
        <dbReference type="Rhea" id="RHEA:29528"/>
    </physiologicalReaction>
</comment>
<feature type="transmembrane region" description="Helical" evidence="14">
    <location>
        <begin position="194"/>
        <end position="215"/>
    </location>
</feature>
<dbReference type="EMBL" id="CH981530">
    <property type="protein sequence ID" value="EDK46698.1"/>
    <property type="molecule type" value="Genomic_DNA"/>
</dbReference>
<evidence type="ECO:0000313" key="17">
    <source>
        <dbReference type="Proteomes" id="UP000001996"/>
    </source>
</evidence>
<evidence type="ECO:0000256" key="9">
    <source>
        <dbReference type="ARBA" id="ARBA00022989"/>
    </source>
</evidence>
<keyword evidence="10 14" id="KW-0472">Membrane</keyword>
<dbReference type="STRING" id="379508.A5E5J0"/>
<feature type="transmembrane region" description="Helical" evidence="14">
    <location>
        <begin position="387"/>
        <end position="405"/>
    </location>
</feature>
<dbReference type="HOGENOM" id="CLU_035382_3_0_1"/>
<evidence type="ECO:0000256" key="14">
    <source>
        <dbReference type="RuleBase" id="RU364047"/>
    </source>
</evidence>
<sequence length="553" mass="64036">MTPRPRPPPPPSSSLSSLTSSALLHSFVKNDVQHSTSRLASEEDVPQLTLANVCKDIYDGVVGLLINPQAARIVYPLVICFSSLLAKIVIKTVPYTEIDYSTYIQQIKLIDQGEIDYAEVYGDSGPIVYPAGFYSVYSYIYWFIGDNIKEAQNIFGYVFTASVLLTTVIYAQIWDVPPWPIYLLLASKRLVSIYMLRMFNDCWTTLAILGTVVLLQQAAVYKSTHNEKISDNGTESLNSKSEKRTKANKRKQTQQTQQTQENEIITKLNGFDLSYMLTLAAADLYSMAISIKMNALLYLPAFLIIVYFLNDENLFKFISVVLIIPFIQLVMGWKFLLPLYNDEVARQIRWNYITQAFDFKRKFLYEWTVNWRFLLEQVFLSDYFSRFLLVAHSATLLLFIFTRFLNERITGKLFNQLVKDAFNHKSTITYSKNAFVDKLIAPQLIFYIMAITNLIGVLFSRSLHYQFLAWYAWSFPALLLLNFPVYIGVPIWFVHEWCWNVFPSTKLSSILLVSILLVTIILSYINFKKWFPLSKTIAEYREWETAQKERKDE</sequence>
<feature type="transmembrane region" description="Helical" evidence="14">
    <location>
        <begin position="471"/>
        <end position="495"/>
    </location>
</feature>
<dbReference type="GO" id="GO:0005789">
    <property type="term" value="C:endoplasmic reticulum membrane"/>
    <property type="evidence" value="ECO:0007669"/>
    <property type="project" value="UniProtKB-SubCell"/>
</dbReference>
<keyword evidence="6 14" id="KW-0808">Transferase</keyword>
<feature type="transmembrane region" description="Helical" evidence="14">
    <location>
        <begin position="284"/>
        <end position="308"/>
    </location>
</feature>
<evidence type="ECO:0000256" key="15">
    <source>
        <dbReference type="SAM" id="MobiDB-lite"/>
    </source>
</evidence>
<evidence type="ECO:0000256" key="5">
    <source>
        <dbReference type="ARBA" id="ARBA00022676"/>
    </source>
</evidence>
<gene>
    <name evidence="16" type="ORF">LELG_04879</name>
</gene>
<comment type="similarity">
    <text evidence="13">Belongs to the glycosyltransferase ALG3 family.</text>
</comment>
<dbReference type="EC" id="2.4.1.258" evidence="3 14"/>
<comment type="subcellular location">
    <subcellularLocation>
        <location evidence="1 14">Endoplasmic reticulum membrane</location>
        <topology evidence="1 14">Multi-pass membrane protein</topology>
    </subcellularLocation>
</comment>
<feature type="transmembrane region" description="Helical" evidence="14">
    <location>
        <begin position="156"/>
        <end position="174"/>
    </location>
</feature>
<dbReference type="VEuPathDB" id="FungiDB:LELG_04879"/>
<evidence type="ECO:0000256" key="11">
    <source>
        <dbReference type="ARBA" id="ARBA00044743"/>
    </source>
</evidence>
<dbReference type="PANTHER" id="PTHR12646:SF0">
    <property type="entry name" value="DOL-P-MAN:MAN(5)GLCNAC(2)-PP-DOL ALPHA-1,3-MANNOSYLTRANSFERASE"/>
    <property type="match status" value="1"/>
</dbReference>
<dbReference type="GO" id="GO:0052925">
    <property type="term" value="F:dol-P-Man:Man(5)GlcNAc(2)-PP-Dol alpha-1,3-mannosyltransferase activity"/>
    <property type="evidence" value="ECO:0007669"/>
    <property type="project" value="UniProtKB-EC"/>
</dbReference>
<evidence type="ECO:0000256" key="4">
    <source>
        <dbReference type="ARBA" id="ARBA00015561"/>
    </source>
</evidence>
<dbReference type="PANTHER" id="PTHR12646">
    <property type="entry name" value="NOT56 - RELATED"/>
    <property type="match status" value="1"/>
</dbReference>
<evidence type="ECO:0000256" key="10">
    <source>
        <dbReference type="ARBA" id="ARBA00023136"/>
    </source>
</evidence>
<evidence type="ECO:0000256" key="2">
    <source>
        <dbReference type="ARBA" id="ARBA00004922"/>
    </source>
</evidence>
<dbReference type="OrthoDB" id="20028at2759"/>
<dbReference type="InterPro" id="IPR007873">
    <property type="entry name" value="Glycosyltransferase_ALG3"/>
</dbReference>
<evidence type="ECO:0000256" key="12">
    <source>
        <dbReference type="ARBA" id="ARBA00049506"/>
    </source>
</evidence>
<reference evidence="16 17" key="1">
    <citation type="journal article" date="2009" name="Nature">
        <title>Evolution of pathogenicity and sexual reproduction in eight Candida genomes.</title>
        <authorList>
            <person name="Butler G."/>
            <person name="Rasmussen M.D."/>
            <person name="Lin M.F."/>
            <person name="Santos M.A."/>
            <person name="Sakthikumar S."/>
            <person name="Munro C.A."/>
            <person name="Rheinbay E."/>
            <person name="Grabherr M."/>
            <person name="Forche A."/>
            <person name="Reedy J.L."/>
            <person name="Agrafioti I."/>
            <person name="Arnaud M.B."/>
            <person name="Bates S."/>
            <person name="Brown A.J."/>
            <person name="Brunke S."/>
            <person name="Costanzo M.C."/>
            <person name="Fitzpatrick D.A."/>
            <person name="de Groot P.W."/>
            <person name="Harris D."/>
            <person name="Hoyer L.L."/>
            <person name="Hube B."/>
            <person name="Klis F.M."/>
            <person name="Kodira C."/>
            <person name="Lennard N."/>
            <person name="Logue M.E."/>
            <person name="Martin R."/>
            <person name="Neiman A.M."/>
            <person name="Nikolaou E."/>
            <person name="Quail M.A."/>
            <person name="Quinn J."/>
            <person name="Santos M.C."/>
            <person name="Schmitzberger F.F."/>
            <person name="Sherlock G."/>
            <person name="Shah P."/>
            <person name="Silverstein K.A."/>
            <person name="Skrzypek M.S."/>
            <person name="Soll D."/>
            <person name="Staggs R."/>
            <person name="Stansfield I."/>
            <person name="Stumpf M.P."/>
            <person name="Sudbery P.E."/>
            <person name="Srikantha T."/>
            <person name="Zeng Q."/>
            <person name="Berman J."/>
            <person name="Berriman M."/>
            <person name="Heitman J."/>
            <person name="Gow N.A."/>
            <person name="Lorenz M.C."/>
            <person name="Birren B.W."/>
            <person name="Kellis M."/>
            <person name="Cuomo C.A."/>
        </authorList>
    </citation>
    <scope>NUCLEOTIDE SEQUENCE [LARGE SCALE GENOMIC DNA]</scope>
    <source>
        <strain evidence="17">ATCC 11503 / BCRC 21390 / CBS 2605 / JCM 1781 / NBRC 1676 / NRRL YB-4239</strain>
    </source>
</reference>
<dbReference type="InParanoid" id="A5E5J0"/>
<evidence type="ECO:0000256" key="6">
    <source>
        <dbReference type="ARBA" id="ARBA00022679"/>
    </source>
</evidence>
<keyword evidence="8 14" id="KW-0256">Endoplasmic reticulum</keyword>
<keyword evidence="7 14" id="KW-0812">Transmembrane</keyword>
<feature type="transmembrane region" description="Helical" evidence="14">
    <location>
        <begin position="73"/>
        <end position="90"/>
    </location>
</feature>
<dbReference type="FunCoup" id="A5E5J0">
    <property type="interactions" value="642"/>
</dbReference>
<evidence type="ECO:0000256" key="7">
    <source>
        <dbReference type="ARBA" id="ARBA00022692"/>
    </source>
</evidence>
<evidence type="ECO:0000313" key="16">
    <source>
        <dbReference type="EMBL" id="EDK46698.1"/>
    </source>
</evidence>
<organism evidence="16 17">
    <name type="scientific">Lodderomyces elongisporus (strain ATCC 11503 / CBS 2605 / JCM 1781 / NBRC 1676 / NRRL YB-4239)</name>
    <name type="common">Yeast</name>
    <name type="synonym">Saccharomyces elongisporus</name>
    <dbReference type="NCBI Taxonomy" id="379508"/>
    <lineage>
        <taxon>Eukaryota</taxon>
        <taxon>Fungi</taxon>
        <taxon>Dikarya</taxon>
        <taxon>Ascomycota</taxon>
        <taxon>Saccharomycotina</taxon>
        <taxon>Pichiomycetes</taxon>
        <taxon>Debaryomycetaceae</taxon>
        <taxon>Candida/Lodderomyces clade</taxon>
        <taxon>Lodderomyces</taxon>
    </lineage>
</organism>
<dbReference type="Proteomes" id="UP000001996">
    <property type="component" value="Unassembled WGS sequence"/>
</dbReference>
<comment type="pathway">
    <text evidence="2 14">Protein modification; protein glycosylation.</text>
</comment>
<dbReference type="KEGG" id="lel:PVL30_005602"/>
<feature type="region of interest" description="Disordered" evidence="15">
    <location>
        <begin position="229"/>
        <end position="260"/>
    </location>
</feature>
<proteinExistence type="inferred from homology"/>
<feature type="transmembrane region" description="Helical" evidence="14">
    <location>
        <begin position="440"/>
        <end position="459"/>
    </location>
</feature>
<evidence type="ECO:0000256" key="3">
    <source>
        <dbReference type="ARBA" id="ARBA00011964"/>
    </source>
</evidence>
<dbReference type="AlphaFoldDB" id="A5E5J0"/>